<dbReference type="Gene3D" id="1.20.58.480">
    <property type="match status" value="1"/>
</dbReference>
<accession>A0A1C5GAZ2</accession>
<evidence type="ECO:0008006" key="3">
    <source>
        <dbReference type="Google" id="ProtNLM"/>
    </source>
</evidence>
<dbReference type="InterPro" id="IPR015029">
    <property type="entry name" value="PrnB"/>
</dbReference>
<name>A0A1C5GAZ2_MICEH</name>
<dbReference type="GO" id="GO:0020037">
    <property type="term" value="F:heme binding"/>
    <property type="evidence" value="ECO:0007669"/>
    <property type="project" value="InterPro"/>
</dbReference>
<keyword evidence="2" id="KW-1185">Reference proteome</keyword>
<organism evidence="1 2">
    <name type="scientific">Micromonospora echinofusca</name>
    <dbReference type="NCBI Taxonomy" id="47858"/>
    <lineage>
        <taxon>Bacteria</taxon>
        <taxon>Bacillati</taxon>
        <taxon>Actinomycetota</taxon>
        <taxon>Actinomycetes</taxon>
        <taxon>Micromonosporales</taxon>
        <taxon>Micromonosporaceae</taxon>
        <taxon>Micromonospora</taxon>
    </lineage>
</organism>
<evidence type="ECO:0000313" key="1">
    <source>
        <dbReference type="EMBL" id="SCG17059.1"/>
    </source>
</evidence>
<dbReference type="Pfam" id="PF08933">
    <property type="entry name" value="PrnB"/>
    <property type="match status" value="1"/>
</dbReference>
<dbReference type="Proteomes" id="UP000198251">
    <property type="component" value="Chromosome I"/>
</dbReference>
<dbReference type="RefSeq" id="WP_089000863.1">
    <property type="nucleotide sequence ID" value="NZ_LT607733.1"/>
</dbReference>
<sequence>MTTSFIGADQNADDLAVAAMDPLRADDVLAELPAANERADTAWMADALADLGAGFDTADVYTARAALRDLGFLAASLIRHDPDADLNGIEPTLLRLAAVADEVPRDTVYSYTTRNPVGPRRRGFLLSDEEHVFIDSVVAATQALNLAVDDLAACRDSADLDEDMLLAALGQVHDGVEVLRKNLRTVQRTITPDYFSNRLRPYFPSMSLGGRAYMGPGGAQMPLLVLDVLLLAPSEPGQLGAWHDGYLGENVLYLPPTHRAVCDDTLLAYRSGNSPLLRCLLESPRVRAEYAALLKRILRFRYPHRQVARANMAIRAEGSLGSGGYTVEALDHLIEITTSKAAVTLPLPRQRRGSADDRDR</sequence>
<dbReference type="EMBL" id="LT607733">
    <property type="protein sequence ID" value="SCG17059.1"/>
    <property type="molecule type" value="Genomic_DNA"/>
</dbReference>
<dbReference type="GO" id="GO:0019441">
    <property type="term" value="P:L-tryptophan catabolic process to kynurenine"/>
    <property type="evidence" value="ECO:0007669"/>
    <property type="project" value="InterPro"/>
</dbReference>
<reference evidence="1 2" key="1">
    <citation type="submission" date="2016-06" db="EMBL/GenBank/DDBJ databases">
        <authorList>
            <person name="Kjaerup R.B."/>
            <person name="Dalgaard T.S."/>
            <person name="Juul-Madsen H.R."/>
        </authorList>
    </citation>
    <scope>NUCLEOTIDE SEQUENCE [LARGE SCALE GENOMIC DNA]</scope>
    <source>
        <strain evidence="1 2">DSM 43913</strain>
    </source>
</reference>
<dbReference type="InterPro" id="IPR037217">
    <property type="entry name" value="Trp/Indoleamine_2_3_dOase-like"/>
</dbReference>
<dbReference type="Gene3D" id="1.20.58.1320">
    <property type="match status" value="1"/>
</dbReference>
<evidence type="ECO:0000313" key="2">
    <source>
        <dbReference type="Proteomes" id="UP000198251"/>
    </source>
</evidence>
<dbReference type="AlphaFoldDB" id="A0A1C5GAZ2"/>
<proteinExistence type="predicted"/>
<dbReference type="GeneID" id="95803107"/>
<dbReference type="GO" id="GO:0046872">
    <property type="term" value="F:metal ion binding"/>
    <property type="evidence" value="ECO:0007669"/>
    <property type="project" value="InterPro"/>
</dbReference>
<gene>
    <name evidence="1" type="ORF">GA0070610_3363</name>
</gene>
<dbReference type="SUPFAM" id="SSF140959">
    <property type="entry name" value="Indolic compounds 2,3-dioxygenase-like"/>
    <property type="match status" value="1"/>
</dbReference>
<protein>
    <recommendedName>
        <fullName evidence="3">DUF1864 family protein</fullName>
    </recommendedName>
</protein>